<reference evidence="1 2" key="1">
    <citation type="submission" date="2020-07" db="EMBL/GenBank/DDBJ databases">
        <authorList>
            <person name="Sun Q."/>
        </authorList>
    </citation>
    <scope>NUCLEOTIDE SEQUENCE [LARGE SCALE GENOMIC DNA]</scope>
    <source>
        <strain evidence="1 2">MAH-1</strain>
    </source>
</reference>
<comment type="caution">
    <text evidence="1">The sequence shown here is derived from an EMBL/GenBank/DDBJ whole genome shotgun (WGS) entry which is preliminary data.</text>
</comment>
<dbReference type="RefSeq" id="WP_176007518.1">
    <property type="nucleotide sequence ID" value="NZ_JABWMI010000023.1"/>
</dbReference>
<proteinExistence type="predicted"/>
<keyword evidence="2" id="KW-1185">Reference proteome</keyword>
<accession>A0A7Y9C8R6</accession>
<protein>
    <submittedName>
        <fullName evidence="1">Uncharacterized protein</fullName>
    </submittedName>
</protein>
<dbReference type="AlphaFoldDB" id="A0A7Y9C8R6"/>
<evidence type="ECO:0000313" key="2">
    <source>
        <dbReference type="Proteomes" id="UP000535020"/>
    </source>
</evidence>
<gene>
    <name evidence="1" type="ORF">HZF10_17400</name>
</gene>
<dbReference type="Proteomes" id="UP000535020">
    <property type="component" value="Unassembled WGS sequence"/>
</dbReference>
<name>A0A7Y9C8R6_9FLAO</name>
<organism evidence="1 2">
    <name type="scientific">Flavobacterium agri</name>
    <dbReference type="NCBI Taxonomy" id="2743471"/>
    <lineage>
        <taxon>Bacteria</taxon>
        <taxon>Pseudomonadati</taxon>
        <taxon>Bacteroidota</taxon>
        <taxon>Flavobacteriia</taxon>
        <taxon>Flavobacteriales</taxon>
        <taxon>Flavobacteriaceae</taxon>
        <taxon>Flavobacterium</taxon>
    </lineage>
</organism>
<sequence length="245" mass="27988">MGFFGFFGNFLAAKGWEKSCALSIFWNGNCACQQDVSQLSPNSGSLKPLLLWFRNLFLLNFALSSGESALRSPRLQRSRETLLESDLKIELTTMFTREITIVFFLILYQAFAQGKSKIQTLDGEKFSACVNNATFIEKFKFCLKADSIYINTEIYNNSSSAINASEVKIPCRIIKIINNSKVDVKNDARRHRGLCKRSKIVLYNIETKKKDHIFRFIDTCTNYFICIKVNSKNESKIIEEGTITF</sequence>
<evidence type="ECO:0000313" key="1">
    <source>
        <dbReference type="EMBL" id="NYA72707.1"/>
    </source>
</evidence>
<dbReference type="EMBL" id="JACBJI010000011">
    <property type="protein sequence ID" value="NYA72707.1"/>
    <property type="molecule type" value="Genomic_DNA"/>
</dbReference>